<sequence>MKQLRQSRKFWFVFGYFSADPYLVDIADSDGDVWTRVPRWMAEEIIHSHNAGLTPREYDS</sequence>
<protein>
    <submittedName>
        <fullName evidence="1">Uncharacterized protein</fullName>
    </submittedName>
</protein>
<accession>A0A0F8YCS9</accession>
<dbReference type="EMBL" id="LAZR01054106">
    <property type="protein sequence ID" value="KKK79272.1"/>
    <property type="molecule type" value="Genomic_DNA"/>
</dbReference>
<proteinExistence type="predicted"/>
<reference evidence="1" key="1">
    <citation type="journal article" date="2015" name="Nature">
        <title>Complex archaea that bridge the gap between prokaryotes and eukaryotes.</title>
        <authorList>
            <person name="Spang A."/>
            <person name="Saw J.H."/>
            <person name="Jorgensen S.L."/>
            <person name="Zaremba-Niedzwiedzka K."/>
            <person name="Martijn J."/>
            <person name="Lind A.E."/>
            <person name="van Eijk R."/>
            <person name="Schleper C."/>
            <person name="Guy L."/>
            <person name="Ettema T.J."/>
        </authorList>
    </citation>
    <scope>NUCLEOTIDE SEQUENCE</scope>
</reference>
<organism evidence="1">
    <name type="scientific">marine sediment metagenome</name>
    <dbReference type="NCBI Taxonomy" id="412755"/>
    <lineage>
        <taxon>unclassified sequences</taxon>
        <taxon>metagenomes</taxon>
        <taxon>ecological metagenomes</taxon>
    </lineage>
</organism>
<gene>
    <name evidence="1" type="ORF">LCGC14_2835170</name>
</gene>
<evidence type="ECO:0000313" key="1">
    <source>
        <dbReference type="EMBL" id="KKK79272.1"/>
    </source>
</evidence>
<comment type="caution">
    <text evidence="1">The sequence shown here is derived from an EMBL/GenBank/DDBJ whole genome shotgun (WGS) entry which is preliminary data.</text>
</comment>
<name>A0A0F8YCS9_9ZZZZ</name>
<dbReference type="AlphaFoldDB" id="A0A0F8YCS9"/>